<name>A0A383C257_9ZZZZ</name>
<accession>A0A383C257</accession>
<keyword evidence="1" id="KW-0812">Transmembrane</keyword>
<feature type="transmembrane region" description="Helical" evidence="1">
    <location>
        <begin position="39"/>
        <end position="58"/>
    </location>
</feature>
<keyword evidence="1" id="KW-1133">Transmembrane helix</keyword>
<evidence type="ECO:0000313" key="2">
    <source>
        <dbReference type="EMBL" id="SVE26153.1"/>
    </source>
</evidence>
<sequence>MNIKRGLWRLAIVSSTAWTGGFLIHYFTDKSPNEEELWIGLSGGVVIWIDYWILAGFFKDKNDESDSNENNSLH</sequence>
<dbReference type="AlphaFoldDB" id="A0A383C257"/>
<keyword evidence="1" id="KW-0472">Membrane</keyword>
<organism evidence="2">
    <name type="scientific">marine metagenome</name>
    <dbReference type="NCBI Taxonomy" id="408172"/>
    <lineage>
        <taxon>unclassified sequences</taxon>
        <taxon>metagenomes</taxon>
        <taxon>ecological metagenomes</taxon>
    </lineage>
</organism>
<proteinExistence type="predicted"/>
<evidence type="ECO:0000256" key="1">
    <source>
        <dbReference type="SAM" id="Phobius"/>
    </source>
</evidence>
<gene>
    <name evidence="2" type="ORF">METZ01_LOCUS479007</name>
</gene>
<feature type="transmembrane region" description="Helical" evidence="1">
    <location>
        <begin position="7"/>
        <end position="27"/>
    </location>
</feature>
<protein>
    <submittedName>
        <fullName evidence="2">Uncharacterized protein</fullName>
    </submittedName>
</protein>
<dbReference type="EMBL" id="UINC01205123">
    <property type="protein sequence ID" value="SVE26153.1"/>
    <property type="molecule type" value="Genomic_DNA"/>
</dbReference>
<reference evidence="2" key="1">
    <citation type="submission" date="2018-05" db="EMBL/GenBank/DDBJ databases">
        <authorList>
            <person name="Lanie J.A."/>
            <person name="Ng W.-L."/>
            <person name="Kazmierczak K.M."/>
            <person name="Andrzejewski T.M."/>
            <person name="Davidsen T.M."/>
            <person name="Wayne K.J."/>
            <person name="Tettelin H."/>
            <person name="Glass J.I."/>
            <person name="Rusch D."/>
            <person name="Podicherti R."/>
            <person name="Tsui H.-C.T."/>
            <person name="Winkler M.E."/>
        </authorList>
    </citation>
    <scope>NUCLEOTIDE SEQUENCE</scope>
</reference>